<dbReference type="Proteomes" id="UP000220133">
    <property type="component" value="Chromosome"/>
</dbReference>
<reference evidence="2 3" key="1">
    <citation type="submission" date="2017-10" db="EMBL/GenBank/DDBJ databases">
        <title>Paenichitinophaga pekingensis gen. nov., sp. nov., isolated from activated sludge.</title>
        <authorList>
            <person name="Jin D."/>
            <person name="Kong X."/>
            <person name="Deng Y."/>
            <person name="Bai Z."/>
        </authorList>
    </citation>
    <scope>NUCLEOTIDE SEQUENCE [LARGE SCALE GENOMIC DNA]</scope>
    <source>
        <strain evidence="2 3">13</strain>
    </source>
</reference>
<accession>A0A291QWM0</accession>
<sequence>MQIFEFEIPAHTTRREWAVYVIVARQNTTNNKIFYVGKVGDNRDGCNPIISRIGNHFSHNKIHSQLRNKISETTLFDYKVYYATFGQYKIETQNTDKEKVNELERQLNRYIQQNLQTLDNIEFLNPYKAVGVSKKKENDRQQLLTEDERKKLKELADRATI</sequence>
<protein>
    <recommendedName>
        <fullName evidence="4">GIY-YIG domain-containing protein</fullName>
    </recommendedName>
</protein>
<keyword evidence="3" id="KW-1185">Reference proteome</keyword>
<dbReference type="KEGG" id="cbae:COR50_14385"/>
<evidence type="ECO:0000313" key="2">
    <source>
        <dbReference type="EMBL" id="ATL48254.1"/>
    </source>
</evidence>
<dbReference type="EMBL" id="CP023777">
    <property type="protein sequence ID" value="ATL48254.1"/>
    <property type="molecule type" value="Genomic_DNA"/>
</dbReference>
<organism evidence="2 3">
    <name type="scientific">Chitinophaga caeni</name>
    <dbReference type="NCBI Taxonomy" id="2029983"/>
    <lineage>
        <taxon>Bacteria</taxon>
        <taxon>Pseudomonadati</taxon>
        <taxon>Bacteroidota</taxon>
        <taxon>Chitinophagia</taxon>
        <taxon>Chitinophagales</taxon>
        <taxon>Chitinophagaceae</taxon>
        <taxon>Chitinophaga</taxon>
    </lineage>
</organism>
<feature type="coiled-coil region" evidence="1">
    <location>
        <begin position="93"/>
        <end position="120"/>
    </location>
</feature>
<evidence type="ECO:0008006" key="4">
    <source>
        <dbReference type="Google" id="ProtNLM"/>
    </source>
</evidence>
<evidence type="ECO:0000256" key="1">
    <source>
        <dbReference type="SAM" id="Coils"/>
    </source>
</evidence>
<evidence type="ECO:0000313" key="3">
    <source>
        <dbReference type="Proteomes" id="UP000220133"/>
    </source>
</evidence>
<name>A0A291QWM0_9BACT</name>
<dbReference type="AlphaFoldDB" id="A0A291QWM0"/>
<proteinExistence type="predicted"/>
<keyword evidence="1" id="KW-0175">Coiled coil</keyword>
<dbReference type="OrthoDB" id="1439109at2"/>
<dbReference type="RefSeq" id="WP_098194628.1">
    <property type="nucleotide sequence ID" value="NZ_CP023777.1"/>
</dbReference>
<gene>
    <name evidence="2" type="ORF">COR50_14385</name>
</gene>